<dbReference type="EMBL" id="JAUSTR010000001">
    <property type="protein sequence ID" value="MDQ0161842.1"/>
    <property type="molecule type" value="Genomic_DNA"/>
</dbReference>
<dbReference type="InterPro" id="IPR019683">
    <property type="entry name" value="SirA"/>
</dbReference>
<evidence type="ECO:0000313" key="1">
    <source>
        <dbReference type="EMBL" id="MDQ0161842.1"/>
    </source>
</evidence>
<accession>A0ABT9VLJ2</accession>
<dbReference type="Gene3D" id="3.30.310.250">
    <property type="entry name" value="Sporulation inhibitor of replication protein SirA"/>
    <property type="match status" value="1"/>
</dbReference>
<dbReference type="RefSeq" id="WP_419151414.1">
    <property type="nucleotide sequence ID" value="NZ_JAUSTR010000001.1"/>
</dbReference>
<protein>
    <recommendedName>
        <fullName evidence="3">Sporulation inhibitor of replication protein SirA</fullName>
    </recommendedName>
</protein>
<keyword evidence="2" id="KW-1185">Reference proteome</keyword>
<organism evidence="1 2">
    <name type="scientific">Aeribacillus alveayuensis</name>
    <dbReference type="NCBI Taxonomy" id="279215"/>
    <lineage>
        <taxon>Bacteria</taxon>
        <taxon>Bacillati</taxon>
        <taxon>Bacillota</taxon>
        <taxon>Bacilli</taxon>
        <taxon>Bacillales</taxon>
        <taxon>Bacillaceae</taxon>
        <taxon>Aeribacillus</taxon>
    </lineage>
</organism>
<dbReference type="Pfam" id="PF10747">
    <property type="entry name" value="SirA"/>
    <property type="match status" value="1"/>
</dbReference>
<reference evidence="1 2" key="1">
    <citation type="submission" date="2023-07" db="EMBL/GenBank/DDBJ databases">
        <title>Genomic Encyclopedia of Type Strains, Phase IV (KMG-IV): sequencing the most valuable type-strain genomes for metagenomic binning, comparative biology and taxonomic classification.</title>
        <authorList>
            <person name="Goeker M."/>
        </authorList>
    </citation>
    <scope>NUCLEOTIDE SEQUENCE [LARGE SCALE GENOMIC DNA]</scope>
    <source>
        <strain evidence="1 2">DSM 19092</strain>
    </source>
</reference>
<dbReference type="InterPro" id="IPR038449">
    <property type="entry name" value="SirA_sf"/>
</dbReference>
<evidence type="ECO:0000313" key="2">
    <source>
        <dbReference type="Proteomes" id="UP001225646"/>
    </source>
</evidence>
<comment type="caution">
    <text evidence="1">The sequence shown here is derived from an EMBL/GenBank/DDBJ whole genome shotgun (WGS) entry which is preliminary data.</text>
</comment>
<evidence type="ECO:0008006" key="3">
    <source>
        <dbReference type="Google" id="ProtNLM"/>
    </source>
</evidence>
<proteinExistence type="predicted"/>
<sequence>MRHFYLYLIKEEFANHFFGREFKIFRLFQDYIWTSSDHHVYHVLKQQVEYVTKTIPVIYLDEWMKTFLSKREDYQHVSSIHKIYLSNKRGNATLLLKDRHIEITSSGSYEAETVFFEILRKFNSCFLAMDFQNEQYGWLNPIKKRNFV</sequence>
<name>A0ABT9VLJ2_9BACI</name>
<dbReference type="Proteomes" id="UP001225646">
    <property type="component" value="Unassembled WGS sequence"/>
</dbReference>
<gene>
    <name evidence="1" type="ORF">J2S06_000912</name>
</gene>